<accession>A0A6J4QQP7</accession>
<evidence type="ECO:0000313" key="1">
    <source>
        <dbReference type="EMBL" id="CAA9451733.1"/>
    </source>
</evidence>
<gene>
    <name evidence="1" type="ORF">AVDCRST_MAG28-1834</name>
</gene>
<sequence>QGYRTRRRGERLLLLLRSLRQYGRCDPAGSRPGL</sequence>
<protein>
    <submittedName>
        <fullName evidence="1">Uncharacterized protein</fullName>
    </submittedName>
</protein>
<feature type="non-terminal residue" evidence="1">
    <location>
        <position position="1"/>
    </location>
</feature>
<reference evidence="1" key="1">
    <citation type="submission" date="2020-02" db="EMBL/GenBank/DDBJ databases">
        <authorList>
            <person name="Meier V. D."/>
        </authorList>
    </citation>
    <scope>NUCLEOTIDE SEQUENCE</scope>
    <source>
        <strain evidence="1">AVDCRST_MAG28</strain>
    </source>
</reference>
<dbReference type="EMBL" id="CADCVE010000033">
    <property type="protein sequence ID" value="CAA9451733.1"/>
    <property type="molecule type" value="Genomic_DNA"/>
</dbReference>
<name>A0A6J4QQP7_9ACTN</name>
<feature type="non-terminal residue" evidence="1">
    <location>
        <position position="34"/>
    </location>
</feature>
<dbReference type="AlphaFoldDB" id="A0A6J4QQP7"/>
<organism evidence="1">
    <name type="scientific">uncultured Rubrobacteraceae bacterium</name>
    <dbReference type="NCBI Taxonomy" id="349277"/>
    <lineage>
        <taxon>Bacteria</taxon>
        <taxon>Bacillati</taxon>
        <taxon>Actinomycetota</taxon>
        <taxon>Rubrobacteria</taxon>
        <taxon>Rubrobacterales</taxon>
        <taxon>Rubrobacteraceae</taxon>
        <taxon>environmental samples</taxon>
    </lineage>
</organism>
<proteinExistence type="predicted"/>